<dbReference type="AlphaFoldDB" id="Q0W1T3"/>
<dbReference type="InterPro" id="IPR011051">
    <property type="entry name" value="RmlC_Cupin_sf"/>
</dbReference>
<dbReference type="Pfam" id="PF07883">
    <property type="entry name" value="Cupin_2"/>
    <property type="match status" value="1"/>
</dbReference>
<dbReference type="GeneID" id="5145055"/>
<dbReference type="InterPro" id="IPR013096">
    <property type="entry name" value="Cupin_2"/>
</dbReference>
<evidence type="ECO:0000313" key="3">
    <source>
        <dbReference type="Proteomes" id="UP000000663"/>
    </source>
</evidence>
<evidence type="ECO:0000259" key="1">
    <source>
        <dbReference type="Pfam" id="PF07883"/>
    </source>
</evidence>
<dbReference type="KEGG" id="rci:RCIX2609"/>
<proteinExistence type="predicted"/>
<accession>Q0W1T3</accession>
<dbReference type="EMBL" id="AM114193">
    <property type="protein sequence ID" value="CAJ37660.1"/>
    <property type="molecule type" value="Genomic_DNA"/>
</dbReference>
<name>Q0W1T3_METAR</name>
<sequence>MSSKFPPVVTRLPQADIPLQGVTAYLSQGKDQQIIFMEFAEEIDLPEHAHKAQWGFVIEGRLDFKIGDAELRTYRKGDYYFIPEGVKHTGRIYAGLMVMDHFDQPDRYGVKKS</sequence>
<reference evidence="2 3" key="1">
    <citation type="journal article" date="2006" name="Science">
        <title>Genome of rice cluster I archaea -- the key methane producers in the rice rhizosphere.</title>
        <authorList>
            <person name="Erkel C."/>
            <person name="Kube M."/>
            <person name="Reinhardt R."/>
            <person name="Liesack W."/>
        </authorList>
    </citation>
    <scope>NUCLEOTIDE SEQUENCE [LARGE SCALE GENOMIC DNA]</scope>
    <source>
        <strain evidence="3">DSM 22066 / NBRC 105507 / MRE50</strain>
    </source>
</reference>
<dbReference type="STRING" id="351160.RCIX2609"/>
<organism evidence="2 3">
    <name type="scientific">Methanocella arvoryzae (strain DSM 22066 / NBRC 105507 / MRE50)</name>
    <dbReference type="NCBI Taxonomy" id="351160"/>
    <lineage>
        <taxon>Archaea</taxon>
        <taxon>Methanobacteriati</taxon>
        <taxon>Methanobacteriota</taxon>
        <taxon>Stenosarchaea group</taxon>
        <taxon>Methanomicrobia</taxon>
        <taxon>Methanocellales</taxon>
        <taxon>Methanocellaceae</taxon>
        <taxon>Methanocella</taxon>
    </lineage>
</organism>
<keyword evidence="3" id="KW-1185">Reference proteome</keyword>
<dbReference type="SUPFAM" id="SSF51182">
    <property type="entry name" value="RmlC-like cupins"/>
    <property type="match status" value="1"/>
</dbReference>
<gene>
    <name evidence="2" type="ORF">RCIX2609</name>
</gene>
<protein>
    <recommendedName>
        <fullName evidence="1">Cupin type-2 domain-containing protein</fullName>
    </recommendedName>
</protein>
<feature type="domain" description="Cupin type-2" evidence="1">
    <location>
        <begin position="44"/>
        <end position="89"/>
    </location>
</feature>
<dbReference type="InterPro" id="IPR014710">
    <property type="entry name" value="RmlC-like_jellyroll"/>
</dbReference>
<dbReference type="eggNOG" id="arCOG02999">
    <property type="taxonomic scope" value="Archaea"/>
</dbReference>
<dbReference type="Gene3D" id="2.60.120.10">
    <property type="entry name" value="Jelly Rolls"/>
    <property type="match status" value="1"/>
</dbReference>
<dbReference type="RefSeq" id="WP_012034925.1">
    <property type="nucleotide sequence ID" value="NC_009464.1"/>
</dbReference>
<evidence type="ECO:0000313" key="2">
    <source>
        <dbReference type="EMBL" id="CAJ37660.1"/>
    </source>
</evidence>
<dbReference type="OrthoDB" id="114121at2157"/>
<dbReference type="Proteomes" id="UP000000663">
    <property type="component" value="Chromosome"/>
</dbReference>